<feature type="transmembrane region" description="Helical" evidence="1">
    <location>
        <begin position="29"/>
        <end position="47"/>
    </location>
</feature>
<gene>
    <name evidence="2" type="ORF">MNBD_ACTINO01-1848</name>
</gene>
<keyword evidence="1" id="KW-0812">Transmembrane</keyword>
<organism evidence="2">
    <name type="scientific">hydrothermal vent metagenome</name>
    <dbReference type="NCBI Taxonomy" id="652676"/>
    <lineage>
        <taxon>unclassified sequences</taxon>
        <taxon>metagenomes</taxon>
        <taxon>ecological metagenomes</taxon>
    </lineage>
</organism>
<proteinExistence type="predicted"/>
<dbReference type="AlphaFoldDB" id="A0A3B0SUB6"/>
<keyword evidence="1" id="KW-1133">Transmembrane helix</keyword>
<accession>A0A3B0SUB6</accession>
<reference evidence="2" key="1">
    <citation type="submission" date="2018-06" db="EMBL/GenBank/DDBJ databases">
        <authorList>
            <person name="Zhirakovskaya E."/>
        </authorList>
    </citation>
    <scope>NUCLEOTIDE SEQUENCE</scope>
</reference>
<keyword evidence="1" id="KW-0472">Membrane</keyword>
<sequence>MDARPHTDPGTHGESDDTMTVNVTIESKVVWRIIFAVLVVFGALWAIGEAQSLVALIGMSFFFSLALQP</sequence>
<evidence type="ECO:0000313" key="2">
    <source>
        <dbReference type="EMBL" id="VAW09108.1"/>
    </source>
</evidence>
<protein>
    <submittedName>
        <fullName evidence="2">Uncharacterized protein</fullName>
    </submittedName>
</protein>
<name>A0A3B0SUB6_9ZZZZ</name>
<evidence type="ECO:0000256" key="1">
    <source>
        <dbReference type="SAM" id="Phobius"/>
    </source>
</evidence>
<dbReference type="EMBL" id="UOEI01000681">
    <property type="protein sequence ID" value="VAW09108.1"/>
    <property type="molecule type" value="Genomic_DNA"/>
</dbReference>
<feature type="non-terminal residue" evidence="2">
    <location>
        <position position="69"/>
    </location>
</feature>